<dbReference type="EMBL" id="CP024724">
    <property type="protein sequence ID" value="ATV27388.1"/>
    <property type="molecule type" value="Genomic_DNA"/>
</dbReference>
<accession>A0A2D3L9Y6</accession>
<reference evidence="1 2" key="1">
    <citation type="submission" date="2017-11" db="EMBL/GenBank/DDBJ databases">
        <title>Genome sequencing of Prevotella intermedia KCOM 2837.</title>
        <authorList>
            <person name="Kook J.-K."/>
            <person name="Park S.-N."/>
            <person name="Lim Y.K."/>
        </authorList>
    </citation>
    <scope>NUCLEOTIDE SEQUENCE [LARGE SCALE GENOMIC DNA]</scope>
    <source>
        <strain evidence="1 2">KCOM 2837</strain>
    </source>
</reference>
<evidence type="ECO:0000313" key="2">
    <source>
        <dbReference type="Proteomes" id="UP000229630"/>
    </source>
</evidence>
<sequence length="389" mass="44046">MRRNIIVQSFTLLALLFYCTSCNSKKTIDSMKEDSLFVWQPALTAPIYYPIEAKYAHVMVGTDMKISMGDTNVGYGVGNGFSTVDFSAGQGGLEIPTGLDVLWLSFAEKKYYHLKQRFSKSVQERLLRLFQKGYNHGESHYDCFVVTLLPGGKIWLSVSGLVHNTLVCDSLQAEETNMALQDFDKDYYNAFETLDSLCVVGLSSSKGALENLKKNGVPVGLWGKYAGRYPYDIKITFEDSKAMLKSESAWASDIDADATCYFPTGELYELKSYRGIQERAALKKFIFSWCVGDASFHGEFFFDEGEILKAYPEMFGNAGEMKPGELNIEVSKYNNLFKISLVSGTKRYQLQNTKIHVFKRHVDETDFNAQIIYNNHREINSKNIHFIGE</sequence>
<evidence type="ECO:0008006" key="3">
    <source>
        <dbReference type="Google" id="ProtNLM"/>
    </source>
</evidence>
<dbReference type="Pfam" id="PF11153">
    <property type="entry name" value="DUF2931"/>
    <property type="match status" value="1"/>
</dbReference>
<name>A0A2D3L9Y6_PREIN</name>
<evidence type="ECO:0000313" key="1">
    <source>
        <dbReference type="EMBL" id="ATV27388.1"/>
    </source>
</evidence>
<dbReference type="AlphaFoldDB" id="A0A2D3L9Y6"/>
<dbReference type="Proteomes" id="UP000229630">
    <property type="component" value="Chromosome 2"/>
</dbReference>
<dbReference type="InterPro" id="IPR021326">
    <property type="entry name" value="DUF2931"/>
</dbReference>
<proteinExistence type="predicted"/>
<protein>
    <recommendedName>
        <fullName evidence="3">DUF2931 family protein</fullName>
    </recommendedName>
</protein>
<organism evidence="1 2">
    <name type="scientific">Prevotella intermedia</name>
    <dbReference type="NCBI Taxonomy" id="28131"/>
    <lineage>
        <taxon>Bacteria</taxon>
        <taxon>Pseudomonadati</taxon>
        <taxon>Bacteroidota</taxon>
        <taxon>Bacteroidia</taxon>
        <taxon>Bacteroidales</taxon>
        <taxon>Prevotellaceae</taxon>
        <taxon>Prevotella</taxon>
    </lineage>
</organism>
<gene>
    <name evidence="1" type="ORF">CTM62_11560</name>
</gene>